<dbReference type="AlphaFoldDB" id="A0A5B9Q9G9"/>
<name>A0A5B9Q9G9_9BACT</name>
<dbReference type="EMBL" id="CP042913">
    <property type="protein sequence ID" value="QEG34042.1"/>
    <property type="molecule type" value="Genomic_DNA"/>
</dbReference>
<dbReference type="Proteomes" id="UP000323917">
    <property type="component" value="Chromosome"/>
</dbReference>
<accession>A0A5B9Q9G9</accession>
<evidence type="ECO:0000313" key="2">
    <source>
        <dbReference type="EMBL" id="QEG34042.1"/>
    </source>
</evidence>
<dbReference type="OrthoDB" id="10017511at2"/>
<protein>
    <submittedName>
        <fullName evidence="2">Uncharacterized protein</fullName>
    </submittedName>
</protein>
<reference evidence="2 3" key="1">
    <citation type="submission" date="2019-08" db="EMBL/GenBank/DDBJ databases">
        <title>Deep-cultivation of Planctomycetes and their phenomic and genomic characterization uncovers novel biology.</title>
        <authorList>
            <person name="Wiegand S."/>
            <person name="Jogler M."/>
            <person name="Boedeker C."/>
            <person name="Pinto D."/>
            <person name="Vollmers J."/>
            <person name="Rivas-Marin E."/>
            <person name="Kohn T."/>
            <person name="Peeters S.H."/>
            <person name="Heuer A."/>
            <person name="Rast P."/>
            <person name="Oberbeckmann S."/>
            <person name="Bunk B."/>
            <person name="Jeske O."/>
            <person name="Meyerdierks A."/>
            <person name="Storesund J.E."/>
            <person name="Kallscheuer N."/>
            <person name="Luecker S."/>
            <person name="Lage O.M."/>
            <person name="Pohl T."/>
            <person name="Merkel B.J."/>
            <person name="Hornburger P."/>
            <person name="Mueller R.-W."/>
            <person name="Bruemmer F."/>
            <person name="Labrenz M."/>
            <person name="Spormann A.M."/>
            <person name="Op den Camp H."/>
            <person name="Overmann J."/>
            <person name="Amann R."/>
            <person name="Jetten M.S.M."/>
            <person name="Mascher T."/>
            <person name="Medema M.H."/>
            <person name="Devos D.P."/>
            <person name="Kaster A.-K."/>
            <person name="Ovreas L."/>
            <person name="Rohde M."/>
            <person name="Galperin M.Y."/>
            <person name="Jogler C."/>
        </authorList>
    </citation>
    <scope>NUCLEOTIDE SEQUENCE [LARGE SCALE GENOMIC DNA]</scope>
    <source>
        <strain evidence="2 3">Pr1d</strain>
    </source>
</reference>
<evidence type="ECO:0000313" key="3">
    <source>
        <dbReference type="Proteomes" id="UP000323917"/>
    </source>
</evidence>
<keyword evidence="1" id="KW-0732">Signal</keyword>
<sequence length="162" mass="16074" precursor="true">MKRAMIVLTAVMVMLAASSAEAGLFKRKNKCCKPATCCQPVCCEATPACYSEPVCPCEAAPAPCGCEAAPAAPCGCSAAAPCGCEVSQCSCECMTRREARKARRAGCCTTCSCSAAPCGCGEVQGCSSCGGAAVEGCSSCGEAAGEIVPEAAPQAPQSDSTT</sequence>
<dbReference type="KEGG" id="bgok:Pr1d_13140"/>
<evidence type="ECO:0000256" key="1">
    <source>
        <dbReference type="SAM" id="SignalP"/>
    </source>
</evidence>
<proteinExistence type="predicted"/>
<gene>
    <name evidence="2" type="ORF">Pr1d_13140</name>
</gene>
<feature type="signal peptide" evidence="1">
    <location>
        <begin position="1"/>
        <end position="22"/>
    </location>
</feature>
<keyword evidence="3" id="KW-1185">Reference proteome</keyword>
<feature type="chain" id="PRO_5022864233" evidence="1">
    <location>
        <begin position="23"/>
        <end position="162"/>
    </location>
</feature>
<organism evidence="2 3">
    <name type="scientific">Bythopirellula goksoeyrii</name>
    <dbReference type="NCBI Taxonomy" id="1400387"/>
    <lineage>
        <taxon>Bacteria</taxon>
        <taxon>Pseudomonadati</taxon>
        <taxon>Planctomycetota</taxon>
        <taxon>Planctomycetia</taxon>
        <taxon>Pirellulales</taxon>
        <taxon>Lacipirellulaceae</taxon>
        <taxon>Bythopirellula</taxon>
    </lineage>
</organism>
<dbReference type="RefSeq" id="WP_148072738.1">
    <property type="nucleotide sequence ID" value="NZ_CP042913.1"/>
</dbReference>